<accession>A0A1S3QDR4</accession>
<dbReference type="Proteomes" id="UP001652741">
    <property type="component" value="Chromosome ssa18"/>
</dbReference>
<name>A0A1S3QDR4_SALSA</name>
<dbReference type="RefSeq" id="XP_014038091.1">
    <property type="nucleotide sequence ID" value="XM_014182616.2"/>
</dbReference>
<dbReference type="GeneID" id="106591393"/>
<feature type="region of interest" description="Disordered" evidence="1">
    <location>
        <begin position="1"/>
        <end position="23"/>
    </location>
</feature>
<proteinExistence type="predicted"/>
<feature type="compositionally biased region" description="Polar residues" evidence="1">
    <location>
        <begin position="1"/>
        <end position="10"/>
    </location>
</feature>
<keyword evidence="2" id="KW-1185">Reference proteome</keyword>
<dbReference type="OrthoDB" id="8962756at2759"/>
<reference evidence="3" key="1">
    <citation type="submission" date="2025-08" db="UniProtKB">
        <authorList>
            <consortium name="RefSeq"/>
        </authorList>
    </citation>
    <scope>IDENTIFICATION</scope>
</reference>
<protein>
    <submittedName>
        <fullName evidence="3">Uncharacterized protein isoform X1</fullName>
    </submittedName>
</protein>
<dbReference type="KEGG" id="sasa:106594194"/>
<sequence length="442" mass="50184">MNESLRSSTPEPAHTPPLTPMSEESVTQYDVFEELENCLINQEGDGLDRSVRVVYRNKFSNTEIRQFFNFTWMNQNLDYAFFYMMILDTLNELLERARDYGEPRDVLQLEICGDSMQNTVSLILPNGEADLEQFIALLERLVQSNLSVIADRSLELIVQIIRQPLGGGGQRRKLDSLMQSEIINNKRACLINVHNPGNKLCFAIGLAHLLNPGCTDLEALQKARELQNAVGLGIQDAVAFSDIVKFENFLNIKIVVLYHSRANASLLKFQNNSQPHPQIVYFYVQNDHYYAVTNIGAFLGAPYVCPACHTGYTRKGGHSCRYNCSVCLDENCPMQPLNLTPCADCHRTCRSAYCYEKHKIETWHPKACKSVSSCDINRKCPKCQCNYNLKIDSPKPHVCGIIHCPFCKGPLKSRDSEVVQEVPHECYIQPLAEDEHSEKYVF</sequence>
<dbReference type="KEGG" id="sasa:106591393"/>
<evidence type="ECO:0000256" key="1">
    <source>
        <dbReference type="SAM" id="MobiDB-lite"/>
    </source>
</evidence>
<gene>
    <name evidence="3" type="primary">LOC106591393</name>
</gene>
<organism evidence="2 3">
    <name type="scientific">Salmo salar</name>
    <name type="common">Atlantic salmon</name>
    <dbReference type="NCBI Taxonomy" id="8030"/>
    <lineage>
        <taxon>Eukaryota</taxon>
        <taxon>Metazoa</taxon>
        <taxon>Chordata</taxon>
        <taxon>Craniata</taxon>
        <taxon>Vertebrata</taxon>
        <taxon>Euteleostomi</taxon>
        <taxon>Actinopterygii</taxon>
        <taxon>Neopterygii</taxon>
        <taxon>Teleostei</taxon>
        <taxon>Protacanthopterygii</taxon>
        <taxon>Salmoniformes</taxon>
        <taxon>Salmonidae</taxon>
        <taxon>Salmoninae</taxon>
        <taxon>Salmo</taxon>
    </lineage>
</organism>
<evidence type="ECO:0000313" key="3">
    <source>
        <dbReference type="RefSeq" id="XP_014038091.1"/>
    </source>
</evidence>
<dbReference type="AlphaFoldDB" id="A0A1S3QDR4"/>
<evidence type="ECO:0000313" key="2">
    <source>
        <dbReference type="Proteomes" id="UP001652741"/>
    </source>
</evidence>